<dbReference type="Gene3D" id="3.90.550.10">
    <property type="entry name" value="Spore Coat Polysaccharide Biosynthesis Protein SpsA, Chain A"/>
    <property type="match status" value="1"/>
</dbReference>
<dbReference type="InterPro" id="IPR050486">
    <property type="entry name" value="Mannose-1P_guanyltransferase"/>
</dbReference>
<protein>
    <submittedName>
        <fullName evidence="2">D-glycero-d-manno-heptose 1-phosphate guanosyltransferase</fullName>
    </submittedName>
</protein>
<dbReference type="PANTHER" id="PTHR22572">
    <property type="entry name" value="SUGAR-1-PHOSPHATE GUANYL TRANSFERASE"/>
    <property type="match status" value="1"/>
</dbReference>
<dbReference type="InterPro" id="IPR005835">
    <property type="entry name" value="NTP_transferase_dom"/>
</dbReference>
<dbReference type="AlphaFoldDB" id="A0A9Q9SEX7"/>
<dbReference type="RefSeq" id="WP_233464136.1">
    <property type="nucleotide sequence ID" value="NZ_CABVPX010000004.1"/>
</dbReference>
<accession>A0A9Q9SEX7</accession>
<dbReference type="CDD" id="cd06915">
    <property type="entry name" value="NTP_transferase_WcbM_like"/>
    <property type="match status" value="1"/>
</dbReference>
<dbReference type="Proteomes" id="UP000494172">
    <property type="component" value="Unassembled WGS sequence"/>
</dbReference>
<dbReference type="Pfam" id="PF00483">
    <property type="entry name" value="NTP_transferase"/>
    <property type="match status" value="1"/>
</dbReference>
<dbReference type="SUPFAM" id="SSF53448">
    <property type="entry name" value="Nucleotide-diphospho-sugar transferases"/>
    <property type="match status" value="1"/>
</dbReference>
<gene>
    <name evidence="2" type="ORF">BAR24066_01285</name>
</gene>
<evidence type="ECO:0000313" key="2">
    <source>
        <dbReference type="EMBL" id="VWB30327.1"/>
    </source>
</evidence>
<comment type="caution">
    <text evidence="2">The sequence shown here is derived from an EMBL/GenBank/DDBJ whole genome shotgun (WGS) entry which is preliminary data.</text>
</comment>
<name>A0A9Q9SEX7_9BURK</name>
<feature type="domain" description="Nucleotidyl transferase" evidence="1">
    <location>
        <begin position="8"/>
        <end position="183"/>
    </location>
</feature>
<dbReference type="EMBL" id="CABVPX010000004">
    <property type="protein sequence ID" value="VWB30327.1"/>
    <property type="molecule type" value="Genomic_DNA"/>
</dbReference>
<sequence length="243" mass="26142">MSAMLPCLILAGGLGTRLRPVLGDALPKALASIDGEPFLCWMLRALRQQGVTEVVLSLGYGSGPIKALVASRDFGIAISVIEEDVPLGTGGAIVHALKACGANDMIVMNGDTLSNLDLRALSAFYRATCPDLVVAATRVDDASRYGTLDFDATSRRLSAFREKRPAQGYINAGTYVVNARKLLGFALPATFSFEQDFLGERVEALDIRVFPEVTEFIDIGVPADYRRAQTVIPLMLETRTSEA</sequence>
<evidence type="ECO:0000259" key="1">
    <source>
        <dbReference type="Pfam" id="PF00483"/>
    </source>
</evidence>
<proteinExistence type="predicted"/>
<organism evidence="2 3">
    <name type="scientific">Burkholderia arboris</name>
    <dbReference type="NCBI Taxonomy" id="488730"/>
    <lineage>
        <taxon>Bacteria</taxon>
        <taxon>Pseudomonadati</taxon>
        <taxon>Pseudomonadota</taxon>
        <taxon>Betaproteobacteria</taxon>
        <taxon>Burkholderiales</taxon>
        <taxon>Burkholderiaceae</taxon>
        <taxon>Burkholderia</taxon>
        <taxon>Burkholderia cepacia complex</taxon>
    </lineage>
</organism>
<dbReference type="InterPro" id="IPR029044">
    <property type="entry name" value="Nucleotide-diphossugar_trans"/>
</dbReference>
<evidence type="ECO:0000313" key="3">
    <source>
        <dbReference type="Proteomes" id="UP000494172"/>
    </source>
</evidence>
<reference evidence="2 3" key="1">
    <citation type="submission" date="2019-09" db="EMBL/GenBank/DDBJ databases">
        <authorList>
            <person name="Depoorter E."/>
        </authorList>
    </citation>
    <scope>NUCLEOTIDE SEQUENCE [LARGE SCALE GENOMIC DNA]</scope>
    <source>
        <strain evidence="2">LMG 24066</strain>
    </source>
</reference>